<dbReference type="SUPFAM" id="SSF48366">
    <property type="entry name" value="Ras GEF"/>
    <property type="match status" value="1"/>
</dbReference>
<reference evidence="4 5" key="1">
    <citation type="submission" date="2011-11" db="EMBL/GenBank/DDBJ databases">
        <authorList>
            <person name="Hannick L."/>
            <person name="Karamycheva S."/>
            <person name="Lorenzi H."/>
            <person name="Caler E."/>
        </authorList>
    </citation>
    <scope>NUCLEOTIDE SEQUENCE [LARGE SCALE GENOMIC DNA]</scope>
    <source>
        <strain evidence="4 5">P19</strain>
    </source>
</reference>
<protein>
    <recommendedName>
        <fullName evidence="3">Ras-GEF domain-containing protein</fullName>
    </recommendedName>
</protein>
<dbReference type="GO" id="GO:0005085">
    <property type="term" value="F:guanyl-nucleotide exchange factor activity"/>
    <property type="evidence" value="ECO:0007669"/>
    <property type="project" value="UniProtKB-KW"/>
</dbReference>
<dbReference type="GO" id="GO:0005886">
    <property type="term" value="C:plasma membrane"/>
    <property type="evidence" value="ECO:0007669"/>
    <property type="project" value="TreeGrafter"/>
</dbReference>
<dbReference type="OrthoDB" id="546434at2759"/>
<organism evidence="4 5">
    <name type="scientific">Entamoeba nuttalli (strain P19)</name>
    <name type="common">Amoeba</name>
    <dbReference type="NCBI Taxonomy" id="1076696"/>
    <lineage>
        <taxon>Eukaryota</taxon>
        <taxon>Amoebozoa</taxon>
        <taxon>Evosea</taxon>
        <taxon>Archamoebae</taxon>
        <taxon>Mastigamoebida</taxon>
        <taxon>Entamoebidae</taxon>
        <taxon>Entamoeba</taxon>
    </lineage>
</organism>
<name>K2H339_ENTNP</name>
<sequence length="525" mass="61725">MTFGRRSSMVKHTSISKIGKENARWSAKSPRRKSITQEIYNEEIPEDVLNLFKSSVGAEELINAAKIAGVRFFCDEKLFDVIEKEYIKNAVWKMEKTHRDLFKVVVTELFQVHRRSQLYKVLFPSSIKTPLNTRKFLHTLFENVTFIFNNESGEIKFTENGNLISISPFWHWNFALDLHEVSISRFIIECISYMTVDDFLNKLIDVCKDLNENMYMPETQRKTRVLRLQSIIVSWVNLMKEEIIPNNSVVEKLLNSCLFKTDVISENILKNIKKEIQPTSVTDPICFQPQPIKKFNCRLKIDKIYCRKGIKKVRIYKVRSDVVAKQIIMFNQRLWNTVHFSEFFYSKNTPTLDNYVSKIQFIEKLTKASLEYDPSPKMLNFYIKVSYHCMVLGDFNSSCLIYSVLSIFCSDIRNKKIFNELKSETKKKYRSLENVYSISMQHANYRNAYADHHDPKIPVLALLLGENIRSDMMETYIQSNQLNVLKIRKVSDVVDMLYNAKEISFVFSEIPEVMQYFQNLIAFFK</sequence>
<dbReference type="VEuPathDB" id="AmoebaDB:ENU1_079430"/>
<keyword evidence="1 2" id="KW-0344">Guanine-nucleotide releasing factor</keyword>
<dbReference type="OMA" id="VSWVNLM"/>
<dbReference type="RefSeq" id="XP_008856882.1">
    <property type="nucleotide sequence ID" value="XM_008858660.1"/>
</dbReference>
<dbReference type="PANTHER" id="PTHR23113:SF99">
    <property type="entry name" value="RASGEF DOMAIN-CONTAINING PROTEIN"/>
    <property type="match status" value="1"/>
</dbReference>
<evidence type="ECO:0000313" key="5">
    <source>
        <dbReference type="Proteomes" id="UP000006769"/>
    </source>
</evidence>
<dbReference type="InterPro" id="IPR001895">
    <property type="entry name" value="RASGEF_cat_dom"/>
</dbReference>
<dbReference type="GeneID" id="20073058"/>
<dbReference type="EMBL" id="JH926483">
    <property type="protein sequence ID" value="EKE40782.1"/>
    <property type="molecule type" value="Genomic_DNA"/>
</dbReference>
<dbReference type="Proteomes" id="UP000006769">
    <property type="component" value="Unassembled WGS sequence"/>
</dbReference>
<feature type="domain" description="Ras-GEF" evidence="3">
    <location>
        <begin position="319"/>
        <end position="525"/>
    </location>
</feature>
<gene>
    <name evidence="4" type="ORF">ENU1_079430</name>
</gene>
<dbReference type="PROSITE" id="PS50009">
    <property type="entry name" value="RASGEF_CAT"/>
    <property type="match status" value="1"/>
</dbReference>
<evidence type="ECO:0000259" key="3">
    <source>
        <dbReference type="PROSITE" id="PS50009"/>
    </source>
</evidence>
<dbReference type="AlphaFoldDB" id="K2H339"/>
<dbReference type="Gene3D" id="1.10.840.10">
    <property type="entry name" value="Ras guanine-nucleotide exchange factors catalytic domain"/>
    <property type="match status" value="1"/>
</dbReference>
<dbReference type="InterPro" id="IPR008937">
    <property type="entry name" value="Ras-like_GEF"/>
</dbReference>
<accession>K2H339</accession>
<evidence type="ECO:0000313" key="4">
    <source>
        <dbReference type="EMBL" id="EKE40782.1"/>
    </source>
</evidence>
<evidence type="ECO:0000256" key="2">
    <source>
        <dbReference type="PROSITE-ProRule" id="PRU00168"/>
    </source>
</evidence>
<evidence type="ECO:0000256" key="1">
    <source>
        <dbReference type="ARBA" id="ARBA00022658"/>
    </source>
</evidence>
<dbReference type="InterPro" id="IPR023578">
    <property type="entry name" value="Ras_GEF_dom_sf"/>
</dbReference>
<dbReference type="Pfam" id="PF00617">
    <property type="entry name" value="RasGEF"/>
    <property type="match status" value="1"/>
</dbReference>
<dbReference type="InterPro" id="IPR036964">
    <property type="entry name" value="RASGEF_cat_dom_sf"/>
</dbReference>
<proteinExistence type="predicted"/>
<dbReference type="GO" id="GO:0007265">
    <property type="term" value="P:Ras protein signal transduction"/>
    <property type="evidence" value="ECO:0007669"/>
    <property type="project" value="TreeGrafter"/>
</dbReference>
<dbReference type="PANTHER" id="PTHR23113">
    <property type="entry name" value="GUANINE NUCLEOTIDE EXCHANGE FACTOR"/>
    <property type="match status" value="1"/>
</dbReference>